<comment type="subunit">
    <text evidence="3 9">Tetramer of two alpha and two beta chains.</text>
</comment>
<protein>
    <recommendedName>
        <fullName evidence="9">Tryptophan synthase alpha chain</fullName>
        <ecNumber evidence="9">4.2.1.20</ecNumber>
    </recommendedName>
</protein>
<dbReference type="AlphaFoldDB" id="A0AA86T4J7"/>
<dbReference type="EMBL" id="OX365700">
    <property type="protein sequence ID" value="CAI4031950.1"/>
    <property type="molecule type" value="Genomic_DNA"/>
</dbReference>
<dbReference type="PROSITE" id="PS00167">
    <property type="entry name" value="TRP_SYNTHASE_ALPHA"/>
    <property type="match status" value="1"/>
</dbReference>
<keyword evidence="12" id="KW-1185">Reference proteome</keyword>
<comment type="similarity">
    <text evidence="9 10">Belongs to the TrpA family.</text>
</comment>
<dbReference type="EC" id="4.2.1.20" evidence="9"/>
<comment type="catalytic activity">
    <reaction evidence="8 9">
        <text>(1S,2R)-1-C-(indol-3-yl)glycerol 3-phosphate + L-serine = D-glyceraldehyde 3-phosphate + L-tryptophan + H2O</text>
        <dbReference type="Rhea" id="RHEA:10532"/>
        <dbReference type="ChEBI" id="CHEBI:15377"/>
        <dbReference type="ChEBI" id="CHEBI:33384"/>
        <dbReference type="ChEBI" id="CHEBI:57912"/>
        <dbReference type="ChEBI" id="CHEBI:58866"/>
        <dbReference type="ChEBI" id="CHEBI:59776"/>
        <dbReference type="EC" id="4.2.1.20"/>
    </reaction>
</comment>
<evidence type="ECO:0000256" key="3">
    <source>
        <dbReference type="ARBA" id="ARBA00011270"/>
    </source>
</evidence>
<gene>
    <name evidence="9" type="primary">trpA</name>
    <name evidence="11" type="ORF">DNFV4_02373</name>
</gene>
<dbReference type="GO" id="GO:0005829">
    <property type="term" value="C:cytosol"/>
    <property type="evidence" value="ECO:0007669"/>
    <property type="project" value="TreeGrafter"/>
</dbReference>
<dbReference type="Pfam" id="PF00290">
    <property type="entry name" value="Trp_syntA"/>
    <property type="match status" value="1"/>
</dbReference>
<dbReference type="PANTHER" id="PTHR43406:SF1">
    <property type="entry name" value="TRYPTOPHAN SYNTHASE ALPHA CHAIN, CHLOROPLASTIC"/>
    <property type="match status" value="1"/>
</dbReference>
<comment type="function">
    <text evidence="1 9">The alpha subunit is responsible for the aldol cleavage of indoleglycerol phosphate to indole and glyceraldehyde 3-phosphate.</text>
</comment>
<evidence type="ECO:0000256" key="9">
    <source>
        <dbReference type="HAMAP-Rule" id="MF_00131"/>
    </source>
</evidence>
<organism evidence="11 12">
    <name type="scientific">Nitrospira tepida</name>
    <dbReference type="NCBI Taxonomy" id="2973512"/>
    <lineage>
        <taxon>Bacteria</taxon>
        <taxon>Pseudomonadati</taxon>
        <taxon>Nitrospirota</taxon>
        <taxon>Nitrospiria</taxon>
        <taxon>Nitrospirales</taxon>
        <taxon>Nitrospiraceae</taxon>
        <taxon>Nitrospira</taxon>
    </lineage>
</organism>
<dbReference type="InterPro" id="IPR011060">
    <property type="entry name" value="RibuloseP-bd_barrel"/>
</dbReference>
<evidence type="ECO:0000313" key="11">
    <source>
        <dbReference type="EMBL" id="CAI4031950.1"/>
    </source>
</evidence>
<dbReference type="PANTHER" id="PTHR43406">
    <property type="entry name" value="TRYPTOPHAN SYNTHASE, ALPHA CHAIN"/>
    <property type="match status" value="1"/>
</dbReference>
<proteinExistence type="inferred from homology"/>
<dbReference type="GO" id="GO:0004834">
    <property type="term" value="F:tryptophan synthase activity"/>
    <property type="evidence" value="ECO:0007669"/>
    <property type="project" value="UniProtKB-UniRule"/>
</dbReference>
<feature type="active site" description="Proton acceptor" evidence="9">
    <location>
        <position position="49"/>
    </location>
</feature>
<evidence type="ECO:0000256" key="8">
    <source>
        <dbReference type="ARBA" id="ARBA00049047"/>
    </source>
</evidence>
<dbReference type="CDD" id="cd04724">
    <property type="entry name" value="Tryptophan_synthase_alpha"/>
    <property type="match status" value="1"/>
</dbReference>
<evidence type="ECO:0000256" key="2">
    <source>
        <dbReference type="ARBA" id="ARBA00004733"/>
    </source>
</evidence>
<evidence type="ECO:0000313" key="12">
    <source>
        <dbReference type="Proteomes" id="UP001179121"/>
    </source>
</evidence>
<evidence type="ECO:0000256" key="10">
    <source>
        <dbReference type="RuleBase" id="RU003662"/>
    </source>
</evidence>
<dbReference type="FunFam" id="3.20.20.70:FF:000037">
    <property type="entry name" value="Tryptophan synthase alpha chain"/>
    <property type="match status" value="1"/>
</dbReference>
<keyword evidence="7 9" id="KW-0456">Lyase</keyword>
<dbReference type="InterPro" id="IPR018204">
    <property type="entry name" value="Trp_synthase_alpha_AS"/>
</dbReference>
<dbReference type="InterPro" id="IPR013785">
    <property type="entry name" value="Aldolase_TIM"/>
</dbReference>
<dbReference type="RefSeq" id="WP_289268701.1">
    <property type="nucleotide sequence ID" value="NZ_OX365700.1"/>
</dbReference>
<sequence length="270" mass="28599">MNRLDATFQRLKGKGEKALIAYIMAGDPSLQDTEQLVLGLERSGADVIELGVPFSDPIADGPVIQQAAERALRSGTSLRRILTMVAGLRRQTQIPLVLMTYYNTIHAYGEQGFCRDAAQAGVDGLIVPDMPMEESGPLKDRAEEAGLDLIFLLAPTSTPARRAAVAKASKGFIYYVSLTGITGAKLTDLGNVEDNVKRIRKVTRVPISVGFGVATPEDAARIAAVADGVIVGSAIIKQIAAHQQDPSLVTTVGTFVSSLKQAMLNPAAVG</sequence>
<name>A0AA86T4J7_9BACT</name>
<accession>A0AA86T4J7</accession>
<dbReference type="HAMAP" id="MF_00131">
    <property type="entry name" value="Trp_synth_alpha"/>
    <property type="match status" value="1"/>
</dbReference>
<evidence type="ECO:0000256" key="6">
    <source>
        <dbReference type="ARBA" id="ARBA00023141"/>
    </source>
</evidence>
<keyword evidence="5 9" id="KW-0822">Tryptophan biosynthesis</keyword>
<reference evidence="11" key="1">
    <citation type="submission" date="2022-10" db="EMBL/GenBank/DDBJ databases">
        <authorList>
            <person name="Koch H."/>
        </authorList>
    </citation>
    <scope>NUCLEOTIDE SEQUENCE</scope>
    <source>
        <strain evidence="11">DNF</strain>
    </source>
</reference>
<keyword evidence="6 9" id="KW-0057">Aromatic amino acid biosynthesis</keyword>
<dbReference type="SUPFAM" id="SSF51366">
    <property type="entry name" value="Ribulose-phoshate binding barrel"/>
    <property type="match status" value="1"/>
</dbReference>
<evidence type="ECO:0000256" key="7">
    <source>
        <dbReference type="ARBA" id="ARBA00023239"/>
    </source>
</evidence>
<dbReference type="Gene3D" id="3.20.20.70">
    <property type="entry name" value="Aldolase class I"/>
    <property type="match status" value="1"/>
</dbReference>
<dbReference type="InterPro" id="IPR002028">
    <property type="entry name" value="Trp_synthase_suA"/>
</dbReference>
<dbReference type="KEGG" id="nti:DNFV4_02373"/>
<keyword evidence="4 9" id="KW-0028">Amino-acid biosynthesis</keyword>
<dbReference type="Proteomes" id="UP001179121">
    <property type="component" value="Chromosome"/>
</dbReference>
<evidence type="ECO:0000256" key="4">
    <source>
        <dbReference type="ARBA" id="ARBA00022605"/>
    </source>
</evidence>
<feature type="active site" description="Proton acceptor" evidence="9">
    <location>
        <position position="60"/>
    </location>
</feature>
<dbReference type="NCBIfam" id="TIGR00262">
    <property type="entry name" value="trpA"/>
    <property type="match status" value="1"/>
</dbReference>
<evidence type="ECO:0000256" key="5">
    <source>
        <dbReference type="ARBA" id="ARBA00022822"/>
    </source>
</evidence>
<comment type="pathway">
    <text evidence="2 9">Amino-acid biosynthesis; L-tryptophan biosynthesis; L-tryptophan from chorismate: step 5/5.</text>
</comment>
<evidence type="ECO:0000256" key="1">
    <source>
        <dbReference type="ARBA" id="ARBA00003365"/>
    </source>
</evidence>